<evidence type="ECO:0000313" key="1">
    <source>
        <dbReference type="EMBL" id="QGY31159.1"/>
    </source>
</evidence>
<name>A0A6B9GCR0_PANCY</name>
<dbReference type="EMBL" id="CP024768">
    <property type="protein sequence ID" value="QGY31159.1"/>
    <property type="molecule type" value="Genomic_DNA"/>
</dbReference>
<proteinExistence type="predicted"/>
<dbReference type="Proteomes" id="UP000502005">
    <property type="component" value="Chromosome"/>
</dbReference>
<dbReference type="RefSeq" id="WP_208717009.1">
    <property type="nucleotide sequence ID" value="NZ_CP024768.1"/>
</dbReference>
<accession>A0A6B9GCR0</accession>
<protein>
    <submittedName>
        <fullName evidence="1">Uncharacterized protein</fullName>
    </submittedName>
</protein>
<dbReference type="AlphaFoldDB" id="A0A6B9GCR0"/>
<gene>
    <name evidence="1" type="ORF">CUN67_20385</name>
</gene>
<reference evidence="1 2" key="1">
    <citation type="submission" date="2017-11" db="EMBL/GenBank/DDBJ databases">
        <title>Genome sequence of Pantoea cypripedii NE1.</title>
        <authorList>
            <person name="Nascimento F.X."/>
        </authorList>
    </citation>
    <scope>NUCLEOTIDE SEQUENCE [LARGE SCALE GENOMIC DNA]</scope>
    <source>
        <strain evidence="1 2">NE1</strain>
    </source>
</reference>
<organism evidence="1 2">
    <name type="scientific">Pantoea cypripedii</name>
    <name type="common">Pectobacterium cypripedii</name>
    <name type="synonym">Erwinia cypripedii</name>
    <dbReference type="NCBI Taxonomy" id="55209"/>
    <lineage>
        <taxon>Bacteria</taxon>
        <taxon>Pseudomonadati</taxon>
        <taxon>Pseudomonadota</taxon>
        <taxon>Gammaproteobacteria</taxon>
        <taxon>Enterobacterales</taxon>
        <taxon>Erwiniaceae</taxon>
        <taxon>Pantoea</taxon>
    </lineage>
</organism>
<evidence type="ECO:0000313" key="2">
    <source>
        <dbReference type="Proteomes" id="UP000502005"/>
    </source>
</evidence>
<sequence length="105" mass="12149">MIKNQIEKMKNNAIKDSRDLYETVSIKIPAKSYAMLELLSRLSAEPKTSLLTKDISDTLYRIVATESEETDLIEEIINKIDPQYYQESFVEQLINNNIIHSTPEK</sequence>